<dbReference type="Proteomes" id="UP000242246">
    <property type="component" value="Unassembled WGS sequence"/>
</dbReference>
<gene>
    <name evidence="2" type="ORF">RU87_GL000990</name>
</gene>
<dbReference type="Gene3D" id="3.40.630.30">
    <property type="match status" value="1"/>
</dbReference>
<feature type="domain" description="N-acetyltransferase" evidence="1">
    <location>
        <begin position="54"/>
        <end position="173"/>
    </location>
</feature>
<dbReference type="GO" id="GO:0008999">
    <property type="term" value="F:protein-N-terminal-alanine acetyltransferase activity"/>
    <property type="evidence" value="ECO:0007669"/>
    <property type="project" value="TreeGrafter"/>
</dbReference>
<dbReference type="EMBL" id="JXJX01000004">
    <property type="protein sequence ID" value="PCS07354.1"/>
    <property type="molecule type" value="Genomic_DNA"/>
</dbReference>
<dbReference type="InterPro" id="IPR051908">
    <property type="entry name" value="Ribosomal_N-acetyltransferase"/>
</dbReference>
<dbReference type="SUPFAM" id="SSF55729">
    <property type="entry name" value="Acyl-CoA N-acyltransferases (Nat)"/>
    <property type="match status" value="1"/>
</dbReference>
<reference evidence="2 3" key="1">
    <citation type="submission" date="2014-12" db="EMBL/GenBank/DDBJ databases">
        <title>Draft genome sequences of 10 type strains of Lactococcus.</title>
        <authorList>
            <person name="Sun Z."/>
            <person name="Zhong Z."/>
            <person name="Liu W."/>
            <person name="Zhang W."/>
            <person name="Zhang H."/>
        </authorList>
    </citation>
    <scope>NUCLEOTIDE SEQUENCE [LARGE SCALE GENOMIC DNA]</scope>
    <source>
        <strain evidence="2 3">DSM 20686</strain>
    </source>
</reference>
<accession>A0A2A5S1L3</accession>
<dbReference type="InterPro" id="IPR016181">
    <property type="entry name" value="Acyl_CoA_acyltransferase"/>
</dbReference>
<evidence type="ECO:0000259" key="1">
    <source>
        <dbReference type="Pfam" id="PF13302"/>
    </source>
</evidence>
<dbReference type="PANTHER" id="PTHR43441">
    <property type="entry name" value="RIBOSOMAL-PROTEIN-SERINE ACETYLTRANSFERASE"/>
    <property type="match status" value="1"/>
</dbReference>
<name>A0A2A5S1L3_9LACT</name>
<evidence type="ECO:0000313" key="3">
    <source>
        <dbReference type="Proteomes" id="UP000242246"/>
    </source>
</evidence>
<proteinExistence type="predicted"/>
<dbReference type="GO" id="GO:1990189">
    <property type="term" value="F:protein N-terminal-serine acetyltransferase activity"/>
    <property type="evidence" value="ECO:0007669"/>
    <property type="project" value="TreeGrafter"/>
</dbReference>
<evidence type="ECO:0000313" key="2">
    <source>
        <dbReference type="EMBL" id="PCS07354.1"/>
    </source>
</evidence>
<dbReference type="FunFam" id="3.40.630.30:FF:000047">
    <property type="entry name" value="Acetyltransferase, GNAT family"/>
    <property type="match status" value="1"/>
</dbReference>
<sequence length="236" mass="27405">MLNQYQQPIGDHLVDYHAGELPEIDQLIGTYARVEKLSLAKHGEDLYAVLGPEANDKDFTYLPINPFQNFSDYTAYIKTLETSNDPYYLAIMDKETGKALGLFALLNIDTANRALEMGWVIYSDKLKQHRIATEAQFLVMQYSFEHLAYRRYQWKCDRFNQPSYHAAIRLGFTYEGCLRNAVVYKNRSRDSQFFSIIDQEWPAIKAMFQKWLHPSNFDAQAQQLASLNSFKTIKDA</sequence>
<dbReference type="PANTHER" id="PTHR43441:SF2">
    <property type="entry name" value="FAMILY ACETYLTRANSFERASE, PUTATIVE (AFU_ORTHOLOGUE AFUA_7G00850)-RELATED"/>
    <property type="match status" value="1"/>
</dbReference>
<keyword evidence="2" id="KW-0808">Transferase</keyword>
<dbReference type="Pfam" id="PF13302">
    <property type="entry name" value="Acetyltransf_3"/>
    <property type="match status" value="1"/>
</dbReference>
<dbReference type="InterPro" id="IPR000182">
    <property type="entry name" value="GNAT_dom"/>
</dbReference>
<keyword evidence="3" id="KW-1185">Reference proteome</keyword>
<dbReference type="AlphaFoldDB" id="A0A2A5S1L3"/>
<organism evidence="2 3">
    <name type="scientific">Pseudolactococcus plantarum</name>
    <dbReference type="NCBI Taxonomy" id="1365"/>
    <lineage>
        <taxon>Bacteria</taxon>
        <taxon>Bacillati</taxon>
        <taxon>Bacillota</taxon>
        <taxon>Bacilli</taxon>
        <taxon>Lactobacillales</taxon>
        <taxon>Streptococcaceae</taxon>
        <taxon>Pseudolactococcus</taxon>
    </lineage>
</organism>
<dbReference type="RefSeq" id="WP_068160618.1">
    <property type="nucleotide sequence ID" value="NZ_JXJX01000004.1"/>
</dbReference>
<protein>
    <submittedName>
        <fullName evidence="2">GNAT family acetyltransferase</fullName>
    </submittedName>
</protein>
<dbReference type="STRING" id="1348632.GCA_001591745_00383"/>
<comment type="caution">
    <text evidence="2">The sequence shown here is derived from an EMBL/GenBank/DDBJ whole genome shotgun (WGS) entry which is preliminary data.</text>
</comment>